<comment type="caution">
    <text evidence="1">The sequence shown here is derived from an EMBL/GenBank/DDBJ whole genome shotgun (WGS) entry which is preliminary data.</text>
</comment>
<name>A0A5X6ESM3_SALET</name>
<protein>
    <submittedName>
        <fullName evidence="1">Uncharacterized protein</fullName>
    </submittedName>
</protein>
<evidence type="ECO:0000313" key="1">
    <source>
        <dbReference type="EMBL" id="ECA3795552.1"/>
    </source>
</evidence>
<accession>A0A5X6ESM3</accession>
<proteinExistence type="predicted"/>
<sequence>MAQLLLQGPTHFCDLLSGNKSDFNINDLPTDVQAALLGAGVDLFYVMTGESAASDGSVKRQAFEYAISALFVFLATLKSSYPLQARKRFAKKSRKRGSAAAKDCSGLLLCNTVTANSSLVSDFPCARVINKDSSSCK</sequence>
<reference evidence="1" key="1">
    <citation type="submission" date="2018-12" db="EMBL/GenBank/DDBJ databases">
        <authorList>
            <person name="Ashton P.M."/>
            <person name="Dallman T."/>
            <person name="Nair S."/>
            <person name="De Pinna E."/>
            <person name="Peters T."/>
            <person name="Grant K."/>
        </authorList>
    </citation>
    <scope>NUCLEOTIDE SEQUENCE</scope>
    <source>
        <strain evidence="1">650060</strain>
    </source>
</reference>
<dbReference type="EMBL" id="AAHUDZ010000116">
    <property type="protein sequence ID" value="ECA3795552.1"/>
    <property type="molecule type" value="Genomic_DNA"/>
</dbReference>
<gene>
    <name evidence="1" type="ORF">EKG95_28000</name>
</gene>
<dbReference type="AlphaFoldDB" id="A0A5X6ESM3"/>
<organism evidence="1">
    <name type="scientific">Salmonella enterica subsp. enterica serovar Aqua</name>
    <dbReference type="NCBI Taxonomy" id="1302615"/>
    <lineage>
        <taxon>Bacteria</taxon>
        <taxon>Pseudomonadati</taxon>
        <taxon>Pseudomonadota</taxon>
        <taxon>Gammaproteobacteria</taxon>
        <taxon>Enterobacterales</taxon>
        <taxon>Enterobacteriaceae</taxon>
        <taxon>Salmonella</taxon>
    </lineage>
</organism>